<dbReference type="GO" id="GO:0004061">
    <property type="term" value="F:arylformamidase activity"/>
    <property type="evidence" value="ECO:0007669"/>
    <property type="project" value="InterPro"/>
</dbReference>
<evidence type="ECO:0000313" key="3">
    <source>
        <dbReference type="Proteomes" id="UP000188354"/>
    </source>
</evidence>
<name>A0A1J7HX19_LUPAN</name>
<dbReference type="Gramene" id="OIW06977">
    <property type="protein sequence ID" value="OIW06977"/>
    <property type="gene ID" value="TanjilG_18365"/>
</dbReference>
<protein>
    <submittedName>
        <fullName evidence="2">Uncharacterized protein</fullName>
    </submittedName>
</protein>
<proteinExistence type="predicted"/>
<dbReference type="GO" id="GO:0019441">
    <property type="term" value="P:L-tryptophan catabolic process to kynurenine"/>
    <property type="evidence" value="ECO:0007669"/>
    <property type="project" value="InterPro"/>
</dbReference>
<feature type="chain" id="PRO_5012407992" evidence="1">
    <location>
        <begin position="25"/>
        <end position="133"/>
    </location>
</feature>
<accession>A0A1J7HX19</accession>
<evidence type="ECO:0000313" key="2">
    <source>
        <dbReference type="EMBL" id="OIW06977.1"/>
    </source>
</evidence>
<dbReference type="Proteomes" id="UP000188354">
    <property type="component" value="Chromosome LG08"/>
</dbReference>
<dbReference type="PANTHER" id="PTHR31118">
    <property type="entry name" value="CYCLASE-LIKE PROTEIN 2"/>
    <property type="match status" value="1"/>
</dbReference>
<dbReference type="STRING" id="3871.A0A1J7HX19"/>
<dbReference type="EMBL" id="CM007368">
    <property type="protein sequence ID" value="OIW06977.1"/>
    <property type="molecule type" value="Genomic_DNA"/>
</dbReference>
<sequence>MKSLSLLPFLCALSLLSFATASTAYPSIPGTNSGEYTLAGDEIINLPPPPRREVYDNGRIFDISHKYVKCQCSVLTLTLLAIFDVDALDLERLIHLALLVDAPRDNNITAEVMKSLDIPKGVCPSCALQNIKY</sequence>
<gene>
    <name evidence="2" type="ORF">TanjilG_18365</name>
</gene>
<dbReference type="InterPro" id="IPR007325">
    <property type="entry name" value="KFase/CYL"/>
</dbReference>
<keyword evidence="1" id="KW-0732">Signal</keyword>
<feature type="signal peptide" evidence="1">
    <location>
        <begin position="1"/>
        <end position="24"/>
    </location>
</feature>
<dbReference type="AlphaFoldDB" id="A0A1J7HX19"/>
<dbReference type="PANTHER" id="PTHR31118:SF12">
    <property type="entry name" value="CYCLASE-LIKE PROTEIN 2"/>
    <property type="match status" value="1"/>
</dbReference>
<reference evidence="2 3" key="1">
    <citation type="journal article" date="2017" name="Plant Biotechnol. J.">
        <title>A comprehensive draft genome sequence for lupin (Lupinus angustifolius), an emerging health food: insights into plant-microbe interactions and legume evolution.</title>
        <authorList>
            <person name="Hane J.K."/>
            <person name="Ming Y."/>
            <person name="Kamphuis L.G."/>
            <person name="Nelson M.N."/>
            <person name="Garg G."/>
            <person name="Atkins C.A."/>
            <person name="Bayer P.E."/>
            <person name="Bravo A."/>
            <person name="Bringans S."/>
            <person name="Cannon S."/>
            <person name="Edwards D."/>
            <person name="Foley R."/>
            <person name="Gao L.L."/>
            <person name="Harrison M.J."/>
            <person name="Huang W."/>
            <person name="Hurgobin B."/>
            <person name="Li S."/>
            <person name="Liu C.W."/>
            <person name="McGrath A."/>
            <person name="Morahan G."/>
            <person name="Murray J."/>
            <person name="Weller J."/>
            <person name="Jian J."/>
            <person name="Singh K.B."/>
        </authorList>
    </citation>
    <scope>NUCLEOTIDE SEQUENCE [LARGE SCALE GENOMIC DNA]</scope>
    <source>
        <strain evidence="3">cv. Tanjil</strain>
        <tissue evidence="2">Whole plant</tissue>
    </source>
</reference>
<evidence type="ECO:0000256" key="1">
    <source>
        <dbReference type="SAM" id="SignalP"/>
    </source>
</evidence>
<keyword evidence="3" id="KW-1185">Reference proteome</keyword>
<organism evidence="2 3">
    <name type="scientific">Lupinus angustifolius</name>
    <name type="common">Narrow-leaved blue lupine</name>
    <dbReference type="NCBI Taxonomy" id="3871"/>
    <lineage>
        <taxon>Eukaryota</taxon>
        <taxon>Viridiplantae</taxon>
        <taxon>Streptophyta</taxon>
        <taxon>Embryophyta</taxon>
        <taxon>Tracheophyta</taxon>
        <taxon>Spermatophyta</taxon>
        <taxon>Magnoliopsida</taxon>
        <taxon>eudicotyledons</taxon>
        <taxon>Gunneridae</taxon>
        <taxon>Pentapetalae</taxon>
        <taxon>rosids</taxon>
        <taxon>fabids</taxon>
        <taxon>Fabales</taxon>
        <taxon>Fabaceae</taxon>
        <taxon>Papilionoideae</taxon>
        <taxon>50 kb inversion clade</taxon>
        <taxon>genistoids sensu lato</taxon>
        <taxon>core genistoids</taxon>
        <taxon>Genisteae</taxon>
        <taxon>Lupinus</taxon>
    </lineage>
</organism>